<dbReference type="GO" id="GO:0003700">
    <property type="term" value="F:DNA-binding transcription factor activity"/>
    <property type="evidence" value="ECO:0007669"/>
    <property type="project" value="InterPro"/>
</dbReference>
<name>X7E8M2_9GAMM</name>
<keyword evidence="2" id="KW-0238">DNA-binding</keyword>
<feature type="domain" description="HTH arsR-type" evidence="4">
    <location>
        <begin position="1"/>
        <end position="96"/>
    </location>
</feature>
<evidence type="ECO:0000313" key="6">
    <source>
        <dbReference type="Proteomes" id="UP000054058"/>
    </source>
</evidence>
<protein>
    <submittedName>
        <fullName evidence="5">ArsR family transcriptional regulator</fullName>
    </submittedName>
</protein>
<dbReference type="InterPro" id="IPR036388">
    <property type="entry name" value="WH-like_DNA-bd_sf"/>
</dbReference>
<evidence type="ECO:0000256" key="3">
    <source>
        <dbReference type="ARBA" id="ARBA00023163"/>
    </source>
</evidence>
<dbReference type="SUPFAM" id="SSF46785">
    <property type="entry name" value="Winged helix' DNA-binding domain"/>
    <property type="match status" value="1"/>
</dbReference>
<dbReference type="PRINTS" id="PR00778">
    <property type="entry name" value="HTHARSR"/>
</dbReference>
<dbReference type="InterPro" id="IPR036390">
    <property type="entry name" value="WH_DNA-bd_sf"/>
</dbReference>
<accession>X7E8M2</accession>
<dbReference type="RefSeq" id="WP_036158339.1">
    <property type="nucleotide sequence ID" value="NZ_JAMB01000001.1"/>
</dbReference>
<dbReference type="eggNOG" id="COG0640">
    <property type="taxonomic scope" value="Bacteria"/>
</dbReference>
<proteinExistence type="predicted"/>
<dbReference type="CDD" id="cd00090">
    <property type="entry name" value="HTH_ARSR"/>
    <property type="match status" value="1"/>
</dbReference>
<dbReference type="STRING" id="1122207.MUS1_02025"/>
<evidence type="ECO:0000313" key="5">
    <source>
        <dbReference type="EMBL" id="ETX12394.1"/>
    </source>
</evidence>
<keyword evidence="1" id="KW-0805">Transcription regulation</keyword>
<dbReference type="Proteomes" id="UP000054058">
    <property type="component" value="Unassembled WGS sequence"/>
</dbReference>
<dbReference type="InterPro" id="IPR051011">
    <property type="entry name" value="Metal_resp_trans_reg"/>
</dbReference>
<gene>
    <name evidence="5" type="ORF">MUS1_02025</name>
</gene>
<organism evidence="5 6">
    <name type="scientific">Marinomonas ushuaiensis DSM 15871</name>
    <dbReference type="NCBI Taxonomy" id="1122207"/>
    <lineage>
        <taxon>Bacteria</taxon>
        <taxon>Pseudomonadati</taxon>
        <taxon>Pseudomonadota</taxon>
        <taxon>Gammaproteobacteria</taxon>
        <taxon>Oceanospirillales</taxon>
        <taxon>Oceanospirillaceae</taxon>
        <taxon>Marinomonas</taxon>
    </lineage>
</organism>
<dbReference type="InterPro" id="IPR011991">
    <property type="entry name" value="ArsR-like_HTH"/>
</dbReference>
<dbReference type="NCBIfam" id="NF033788">
    <property type="entry name" value="HTH_metalloreg"/>
    <property type="match status" value="1"/>
</dbReference>
<dbReference type="AlphaFoldDB" id="X7E8M2"/>
<comment type="caution">
    <text evidence="5">The sequence shown here is derived from an EMBL/GenBank/DDBJ whole genome shotgun (WGS) entry which is preliminary data.</text>
</comment>
<dbReference type="PATRIC" id="fig|1122207.3.peg.420"/>
<dbReference type="EMBL" id="JAMB01000001">
    <property type="protein sequence ID" value="ETX12394.1"/>
    <property type="molecule type" value="Genomic_DNA"/>
</dbReference>
<dbReference type="OrthoDB" id="5297460at2"/>
<evidence type="ECO:0000259" key="4">
    <source>
        <dbReference type="PROSITE" id="PS50987"/>
    </source>
</evidence>
<evidence type="ECO:0000256" key="1">
    <source>
        <dbReference type="ARBA" id="ARBA00023015"/>
    </source>
</evidence>
<dbReference type="SMART" id="SM00418">
    <property type="entry name" value="HTH_ARSR"/>
    <property type="match status" value="1"/>
</dbReference>
<dbReference type="GO" id="GO:0003677">
    <property type="term" value="F:DNA binding"/>
    <property type="evidence" value="ECO:0007669"/>
    <property type="project" value="UniProtKB-KW"/>
</dbReference>
<sequence length="129" mass="15117">MNEHYIDALKALAEPNRLRLLWLLIQVNQRITIAEAMDVTGDTQYNASRNLKTLYKAKLLTQEKQGKWVYYTLMPQFEPHLEKLVESVRSLPQENFIDIMSRCKKRLSMRVNGECMVGPNSEEWLDKTS</sequence>
<dbReference type="InterPro" id="IPR001845">
    <property type="entry name" value="HTH_ArsR_DNA-bd_dom"/>
</dbReference>
<dbReference type="Pfam" id="PF12840">
    <property type="entry name" value="HTH_20"/>
    <property type="match status" value="1"/>
</dbReference>
<dbReference type="PANTHER" id="PTHR43132">
    <property type="entry name" value="ARSENICAL RESISTANCE OPERON REPRESSOR ARSR-RELATED"/>
    <property type="match status" value="1"/>
</dbReference>
<keyword evidence="6" id="KW-1185">Reference proteome</keyword>
<dbReference type="PROSITE" id="PS50987">
    <property type="entry name" value="HTH_ARSR_2"/>
    <property type="match status" value="1"/>
</dbReference>
<keyword evidence="3" id="KW-0804">Transcription</keyword>
<dbReference type="PANTHER" id="PTHR43132:SF2">
    <property type="entry name" value="ARSENICAL RESISTANCE OPERON REPRESSOR ARSR-RELATED"/>
    <property type="match status" value="1"/>
</dbReference>
<reference evidence="5 6" key="1">
    <citation type="submission" date="2014-01" db="EMBL/GenBank/DDBJ databases">
        <title>Marinomonas ushuaiensis DSM 15871 Genome Sequencing.</title>
        <authorList>
            <person name="Lai Q."/>
            <person name="Shao Z.S."/>
        </authorList>
    </citation>
    <scope>NUCLEOTIDE SEQUENCE [LARGE SCALE GENOMIC DNA]</scope>
    <source>
        <strain evidence="5 6">DSM 15871</strain>
    </source>
</reference>
<dbReference type="Gene3D" id="1.10.10.10">
    <property type="entry name" value="Winged helix-like DNA-binding domain superfamily/Winged helix DNA-binding domain"/>
    <property type="match status" value="1"/>
</dbReference>
<evidence type="ECO:0000256" key="2">
    <source>
        <dbReference type="ARBA" id="ARBA00023125"/>
    </source>
</evidence>